<evidence type="ECO:0000313" key="1">
    <source>
        <dbReference type="EMBL" id="MBF0934055.1"/>
    </source>
</evidence>
<dbReference type="AlphaFoldDB" id="A0A929QSR4"/>
<comment type="caution">
    <text evidence="1">The sequence shown here is derived from an EMBL/GenBank/DDBJ whole genome shotgun (WGS) entry which is preliminary data.</text>
</comment>
<evidence type="ECO:0000313" key="2">
    <source>
        <dbReference type="Proteomes" id="UP000757900"/>
    </source>
</evidence>
<organism evidence="1 2">
    <name type="scientific">Abiotrophia defectiva</name>
    <name type="common">Streptococcus defectivus</name>
    <dbReference type="NCBI Taxonomy" id="46125"/>
    <lineage>
        <taxon>Bacteria</taxon>
        <taxon>Bacillati</taxon>
        <taxon>Bacillota</taxon>
        <taxon>Bacilli</taxon>
        <taxon>Lactobacillales</taxon>
        <taxon>Aerococcaceae</taxon>
        <taxon>Abiotrophia</taxon>
    </lineage>
</organism>
<accession>A0A929QSR4</accession>
<dbReference type="Proteomes" id="UP000757900">
    <property type="component" value="Unassembled WGS sequence"/>
</dbReference>
<sequence>MNASVFEKKVVDTIMAAPVREENKPLLIDMLLFAGTKQEMVRQLEKFLNHDGYPALLEQIKALPDYASYDENKKPYVFFDRKMI</sequence>
<name>A0A929QSR4_ABIDE</name>
<dbReference type="EMBL" id="JABZFV010000001">
    <property type="protein sequence ID" value="MBF0934055.1"/>
    <property type="molecule type" value="Genomic_DNA"/>
</dbReference>
<reference evidence="1" key="1">
    <citation type="submission" date="2020-04" db="EMBL/GenBank/DDBJ databases">
        <title>Deep metagenomics examines the oral microbiome during advanced dental caries in children, revealing novel taxa and co-occurrences with host molecules.</title>
        <authorList>
            <person name="Baker J.L."/>
            <person name="Morton J.T."/>
            <person name="Dinis M."/>
            <person name="Alvarez R."/>
            <person name="Tran N.C."/>
            <person name="Knight R."/>
            <person name="Edlund A."/>
        </authorList>
    </citation>
    <scope>NUCLEOTIDE SEQUENCE</scope>
    <source>
        <strain evidence="1">JCVI_23_bin.16</strain>
    </source>
</reference>
<proteinExistence type="predicted"/>
<gene>
    <name evidence="1" type="ORF">HXK00_00245</name>
</gene>
<protein>
    <submittedName>
        <fullName evidence="1">Uncharacterized protein</fullName>
    </submittedName>
</protein>